<dbReference type="GO" id="GO:0003964">
    <property type="term" value="F:RNA-directed DNA polymerase activity"/>
    <property type="evidence" value="ECO:0007669"/>
    <property type="project" value="UniProtKB-KW"/>
</dbReference>
<evidence type="ECO:0000313" key="1">
    <source>
        <dbReference type="EMBL" id="KAF7843960.1"/>
    </source>
</evidence>
<reference evidence="1" key="1">
    <citation type="submission" date="2020-09" db="EMBL/GenBank/DDBJ databases">
        <title>Genome-Enabled Discovery of Anthraquinone Biosynthesis in Senna tora.</title>
        <authorList>
            <person name="Kang S.-H."/>
            <person name="Pandey R.P."/>
            <person name="Lee C.-M."/>
            <person name="Sim J.-S."/>
            <person name="Jeong J.-T."/>
            <person name="Choi B.-S."/>
            <person name="Jung M."/>
            <person name="Ginzburg D."/>
            <person name="Zhao K."/>
            <person name="Won S.Y."/>
            <person name="Oh T.-J."/>
            <person name="Yu Y."/>
            <person name="Kim N.-H."/>
            <person name="Lee O.R."/>
            <person name="Lee T.-H."/>
            <person name="Bashyal P."/>
            <person name="Kim T.-S."/>
            <person name="Lee W.-H."/>
            <person name="Kawkins C."/>
            <person name="Kim C.-K."/>
            <person name="Kim J.S."/>
            <person name="Ahn B.O."/>
            <person name="Rhee S.Y."/>
            <person name="Sohng J.K."/>
        </authorList>
    </citation>
    <scope>NUCLEOTIDE SEQUENCE</scope>
    <source>
        <tissue evidence="1">Leaf</tissue>
    </source>
</reference>
<proteinExistence type="predicted"/>
<organism evidence="1 2">
    <name type="scientific">Senna tora</name>
    <dbReference type="NCBI Taxonomy" id="362788"/>
    <lineage>
        <taxon>Eukaryota</taxon>
        <taxon>Viridiplantae</taxon>
        <taxon>Streptophyta</taxon>
        <taxon>Embryophyta</taxon>
        <taxon>Tracheophyta</taxon>
        <taxon>Spermatophyta</taxon>
        <taxon>Magnoliopsida</taxon>
        <taxon>eudicotyledons</taxon>
        <taxon>Gunneridae</taxon>
        <taxon>Pentapetalae</taxon>
        <taxon>rosids</taxon>
        <taxon>fabids</taxon>
        <taxon>Fabales</taxon>
        <taxon>Fabaceae</taxon>
        <taxon>Caesalpinioideae</taxon>
        <taxon>Cassia clade</taxon>
        <taxon>Senna</taxon>
    </lineage>
</organism>
<keyword evidence="1" id="KW-0695">RNA-directed DNA polymerase</keyword>
<dbReference type="PANTHER" id="PTHR35218">
    <property type="entry name" value="RNASE H DOMAIN-CONTAINING PROTEIN"/>
    <property type="match status" value="1"/>
</dbReference>
<gene>
    <name evidence="1" type="ORF">G2W53_000865</name>
</gene>
<name>A0A835CKZ6_9FABA</name>
<keyword evidence="2" id="KW-1185">Reference proteome</keyword>
<dbReference type="AlphaFoldDB" id="A0A835CKZ6"/>
<dbReference type="Proteomes" id="UP000634136">
    <property type="component" value="Unassembled WGS sequence"/>
</dbReference>
<sequence>MWTRSMVKPQRYKGKGFTVMGLVDLTRPVDLALAEIELSDGWHSLIDSSFFFGNKRLLEGEEQEGYAERHDLKRVCLELEDSTARFAFITSKKEEGELFAAEWLDCPSSFDGVAEGLEERDKRIEEDILAWNVRGAANPEFRRVFQDMMPTYLPDMVLLTETRISGEHANNVIASLGFDNTFKVDAMGFAGGM</sequence>
<dbReference type="OrthoDB" id="1000931at2759"/>
<comment type="caution">
    <text evidence="1">The sequence shown here is derived from an EMBL/GenBank/DDBJ whole genome shotgun (WGS) entry which is preliminary data.</text>
</comment>
<evidence type="ECO:0000313" key="2">
    <source>
        <dbReference type="Proteomes" id="UP000634136"/>
    </source>
</evidence>
<keyword evidence="1" id="KW-0808">Transferase</keyword>
<dbReference type="PANTHER" id="PTHR35218:SF9">
    <property type="entry name" value="ENDONUCLEASE_EXONUCLEASE_PHOSPHATASE DOMAIN-CONTAINING PROTEIN"/>
    <property type="match status" value="1"/>
</dbReference>
<accession>A0A835CKZ6</accession>
<protein>
    <submittedName>
        <fullName evidence="1">Reverse transcriptase</fullName>
    </submittedName>
</protein>
<dbReference type="EMBL" id="JAAIUW010000001">
    <property type="protein sequence ID" value="KAF7843960.1"/>
    <property type="molecule type" value="Genomic_DNA"/>
</dbReference>
<keyword evidence="1" id="KW-0548">Nucleotidyltransferase</keyword>